<dbReference type="GO" id="GO:0008173">
    <property type="term" value="F:RNA methyltransferase activity"/>
    <property type="evidence" value="ECO:0007669"/>
    <property type="project" value="InterPro"/>
</dbReference>
<organism evidence="9 10">
    <name type="scientific">Micrococcus endophyticus</name>
    <dbReference type="NCBI Taxonomy" id="455343"/>
    <lineage>
        <taxon>Bacteria</taxon>
        <taxon>Bacillati</taxon>
        <taxon>Actinomycetota</taxon>
        <taxon>Actinomycetes</taxon>
        <taxon>Micrococcales</taxon>
        <taxon>Micrococcaceae</taxon>
        <taxon>Micrococcus</taxon>
    </lineage>
</organism>
<gene>
    <name evidence="9" type="ORF">HDA33_000802</name>
</gene>
<evidence type="ECO:0000256" key="7">
    <source>
        <dbReference type="SAM" id="MobiDB-lite"/>
    </source>
</evidence>
<dbReference type="Gene3D" id="1.10.940.10">
    <property type="entry name" value="NusB-like"/>
    <property type="match status" value="1"/>
</dbReference>
<name>A0A7W9JHX3_9MICC</name>
<feature type="compositionally biased region" description="Gly residues" evidence="7">
    <location>
        <begin position="1"/>
        <end position="50"/>
    </location>
</feature>
<dbReference type="InterPro" id="IPR006027">
    <property type="entry name" value="NusB_RsmB_TIM44"/>
</dbReference>
<feature type="binding site" evidence="6">
    <location>
        <begin position="366"/>
        <end position="372"/>
    </location>
    <ligand>
        <name>S-adenosyl-L-methionine</name>
        <dbReference type="ChEBI" id="CHEBI:59789"/>
    </ligand>
</feature>
<dbReference type="Proteomes" id="UP000567246">
    <property type="component" value="Unassembled WGS sequence"/>
</dbReference>
<evidence type="ECO:0000256" key="3">
    <source>
        <dbReference type="ARBA" id="ARBA00022679"/>
    </source>
</evidence>
<dbReference type="Pfam" id="PF01029">
    <property type="entry name" value="NusB"/>
    <property type="match status" value="1"/>
</dbReference>
<sequence>MSGEGQGGQGRGRGSSGGGARGGSRGGSRNGSGGGPRGGSHGGPRGGSGGARRESGGEERRDAQGRTRSRGRSGAGRRYSAQAPAQRSRTADPARRVAFEVIRAVHAEDAYANLVLPGRIRHARLDRRDAGFATELAYGTLRGIGLYDAVLARCVDRPLEKIDPPVLDALRLGAHQLLAMRVPAHAALDATVALVRAEIGAGPSGFVNAVLRRVAERPLEDWLADVAPEDGGDAALAVRASHPVWIVRALRQALAAHRGTRHVADRDAELGALLEADNASPVVNLVALPVPGGREALAAALEDGAEPGPLAPDSALHAGGDAGRLPGVREGVLRVQDAGSQLTARALVAAPAAAAQGRPERWLDLCAGPGGKAALLAALAAERGATLVANEVAEHRAELVRQALGAVPAAAWTVRAGDGRAIADAPEAAGGFDRVLVDAPCTGLGALRRRPESRWRRTPADLAELTGLQSELLDAAAAVLAPGGVLAYVTCSPHVAETTVQVQDLLRRRPELELLDAGAVLSEVALGDLRLDEGEPGGDEAAGAAAPDDVAARTAQLWPHRHGTDAMFLALLRAPSDTPESPERTRG</sequence>
<evidence type="ECO:0000256" key="1">
    <source>
        <dbReference type="ARBA" id="ARBA00007494"/>
    </source>
</evidence>
<dbReference type="PANTHER" id="PTHR22807:SF53">
    <property type="entry name" value="RIBOSOMAL RNA SMALL SUBUNIT METHYLTRANSFERASE B-RELATED"/>
    <property type="match status" value="1"/>
</dbReference>
<dbReference type="AlphaFoldDB" id="A0A7W9JHX3"/>
<dbReference type="SUPFAM" id="SSF48013">
    <property type="entry name" value="NusB-like"/>
    <property type="match status" value="1"/>
</dbReference>
<comment type="similarity">
    <text evidence="1 6">Belongs to the class I-like SAM-binding methyltransferase superfamily. RsmB/NOP family.</text>
</comment>
<feature type="compositionally biased region" description="Basic and acidic residues" evidence="7">
    <location>
        <begin position="51"/>
        <end position="65"/>
    </location>
</feature>
<keyword evidence="3 6" id="KW-0808">Transferase</keyword>
<evidence type="ECO:0000256" key="5">
    <source>
        <dbReference type="ARBA" id="ARBA00022884"/>
    </source>
</evidence>
<evidence type="ECO:0000313" key="9">
    <source>
        <dbReference type="EMBL" id="MBB5848238.1"/>
    </source>
</evidence>
<protein>
    <submittedName>
        <fullName evidence="9">16S rRNA (Cytosine967-C5)-methyltransferase</fullName>
        <ecNumber evidence="9">2.1.1.176</ecNumber>
    </submittedName>
</protein>
<evidence type="ECO:0000256" key="4">
    <source>
        <dbReference type="ARBA" id="ARBA00022691"/>
    </source>
</evidence>
<proteinExistence type="inferred from homology"/>
<dbReference type="EMBL" id="JACHMW010000001">
    <property type="protein sequence ID" value="MBB5848238.1"/>
    <property type="molecule type" value="Genomic_DNA"/>
</dbReference>
<keyword evidence="10" id="KW-1185">Reference proteome</keyword>
<dbReference type="SUPFAM" id="SSF53335">
    <property type="entry name" value="S-adenosyl-L-methionine-dependent methyltransferases"/>
    <property type="match status" value="1"/>
</dbReference>
<dbReference type="InterPro" id="IPR023267">
    <property type="entry name" value="RCMT"/>
</dbReference>
<accession>A0A7W9JHX3</accession>
<dbReference type="RefSeq" id="WP_184171177.1">
    <property type="nucleotide sequence ID" value="NZ_JACHMW010000001.1"/>
</dbReference>
<evidence type="ECO:0000313" key="10">
    <source>
        <dbReference type="Proteomes" id="UP000567246"/>
    </source>
</evidence>
<evidence type="ECO:0000256" key="2">
    <source>
        <dbReference type="ARBA" id="ARBA00022603"/>
    </source>
</evidence>
<dbReference type="PROSITE" id="PS01153">
    <property type="entry name" value="NOL1_NOP2_SUN"/>
    <property type="match status" value="1"/>
</dbReference>
<dbReference type="Pfam" id="PF01189">
    <property type="entry name" value="Methyltr_RsmB-F"/>
    <property type="match status" value="1"/>
</dbReference>
<evidence type="ECO:0000256" key="6">
    <source>
        <dbReference type="PROSITE-ProRule" id="PRU01023"/>
    </source>
</evidence>
<keyword evidence="4 6" id="KW-0949">S-adenosyl-L-methionine</keyword>
<dbReference type="GO" id="GO:0006355">
    <property type="term" value="P:regulation of DNA-templated transcription"/>
    <property type="evidence" value="ECO:0007669"/>
    <property type="project" value="InterPro"/>
</dbReference>
<feature type="binding site" evidence="6">
    <location>
        <position position="438"/>
    </location>
    <ligand>
        <name>S-adenosyl-L-methionine</name>
        <dbReference type="ChEBI" id="CHEBI:59789"/>
    </ligand>
</feature>
<dbReference type="InterPro" id="IPR035926">
    <property type="entry name" value="NusB-like_sf"/>
</dbReference>
<dbReference type="InterPro" id="IPR001678">
    <property type="entry name" value="MeTrfase_RsmB-F_NOP2_dom"/>
</dbReference>
<dbReference type="InterPro" id="IPR018314">
    <property type="entry name" value="RsmB/NOL1/NOP2-like_CS"/>
</dbReference>
<reference evidence="9 10" key="1">
    <citation type="submission" date="2020-08" db="EMBL/GenBank/DDBJ databases">
        <title>Sequencing the genomes of 1000 actinobacteria strains.</title>
        <authorList>
            <person name="Klenk H.-P."/>
        </authorList>
    </citation>
    <scope>NUCLEOTIDE SEQUENCE [LARGE SCALE GENOMIC DNA]</scope>
    <source>
        <strain evidence="9 10">DSM 17945</strain>
    </source>
</reference>
<dbReference type="Gene3D" id="3.40.50.150">
    <property type="entry name" value="Vaccinia Virus protein VP39"/>
    <property type="match status" value="1"/>
</dbReference>
<dbReference type="InterPro" id="IPR049560">
    <property type="entry name" value="MeTrfase_RsmB-F_NOP2_cat"/>
</dbReference>
<dbReference type="GO" id="GO:0001510">
    <property type="term" value="P:RNA methylation"/>
    <property type="evidence" value="ECO:0007669"/>
    <property type="project" value="InterPro"/>
</dbReference>
<dbReference type="PANTHER" id="PTHR22807">
    <property type="entry name" value="NOP2 YEAST -RELATED NOL1/NOP2/FMU SUN DOMAIN-CONTAINING"/>
    <property type="match status" value="1"/>
</dbReference>
<evidence type="ECO:0000259" key="8">
    <source>
        <dbReference type="PROSITE" id="PS51686"/>
    </source>
</evidence>
<dbReference type="EC" id="2.1.1.176" evidence="9"/>
<feature type="active site" description="Nucleophile" evidence="6">
    <location>
        <position position="491"/>
    </location>
</feature>
<feature type="binding site" evidence="6">
    <location>
        <position position="391"/>
    </location>
    <ligand>
        <name>S-adenosyl-L-methionine</name>
        <dbReference type="ChEBI" id="CHEBI:59789"/>
    </ligand>
</feature>
<dbReference type="PRINTS" id="PR02008">
    <property type="entry name" value="RCMTFAMILY"/>
</dbReference>
<keyword evidence="5 6" id="KW-0694">RNA-binding</keyword>
<dbReference type="InterPro" id="IPR029063">
    <property type="entry name" value="SAM-dependent_MTases_sf"/>
</dbReference>
<dbReference type="GO" id="GO:0003723">
    <property type="term" value="F:RNA binding"/>
    <property type="evidence" value="ECO:0007669"/>
    <property type="project" value="UniProtKB-UniRule"/>
</dbReference>
<feature type="binding site" evidence="6">
    <location>
        <position position="418"/>
    </location>
    <ligand>
        <name>S-adenosyl-L-methionine</name>
        <dbReference type="ChEBI" id="CHEBI:59789"/>
    </ligand>
</feature>
<keyword evidence="2 6" id="KW-0489">Methyltransferase</keyword>
<feature type="domain" description="SAM-dependent MTase RsmB/NOP-type" evidence="8">
    <location>
        <begin position="262"/>
        <end position="575"/>
    </location>
</feature>
<feature type="region of interest" description="Disordered" evidence="7">
    <location>
        <begin position="1"/>
        <end position="93"/>
    </location>
</feature>
<dbReference type="PROSITE" id="PS51686">
    <property type="entry name" value="SAM_MT_RSMB_NOP"/>
    <property type="match status" value="1"/>
</dbReference>
<comment type="caution">
    <text evidence="9">The sequence shown here is derived from an EMBL/GenBank/DDBJ whole genome shotgun (WGS) entry which is preliminary data.</text>
</comment>